<name>A0ABV6YMZ3_UNCEI</name>
<comment type="caution">
    <text evidence="2">The sequence shown here is derived from an EMBL/GenBank/DDBJ whole genome shotgun (WGS) entry which is preliminary data.</text>
</comment>
<accession>A0ABV6YMZ3</accession>
<evidence type="ECO:0000313" key="2">
    <source>
        <dbReference type="EMBL" id="MFC1799440.1"/>
    </source>
</evidence>
<protein>
    <recommendedName>
        <fullName evidence="4">Adhesin domain-containing protein</fullName>
    </recommendedName>
</protein>
<proteinExistence type="predicted"/>
<gene>
    <name evidence="2" type="ORF">ACFL2Z_00805</name>
</gene>
<evidence type="ECO:0000256" key="1">
    <source>
        <dbReference type="SAM" id="SignalP"/>
    </source>
</evidence>
<keyword evidence="1" id="KW-0732">Signal</keyword>
<reference evidence="2 3" key="1">
    <citation type="submission" date="2024-09" db="EMBL/GenBank/DDBJ databases">
        <authorList>
            <person name="D'Angelo T."/>
        </authorList>
    </citation>
    <scope>NUCLEOTIDE SEQUENCE [LARGE SCALE GENOMIC DNA]</scope>
    <source>
        <strain evidence="2">SAG AM-311-F02</strain>
    </source>
</reference>
<keyword evidence="3" id="KW-1185">Reference proteome</keyword>
<dbReference type="PROSITE" id="PS51257">
    <property type="entry name" value="PROKAR_LIPOPROTEIN"/>
    <property type="match status" value="1"/>
</dbReference>
<organism evidence="2 3">
    <name type="scientific">Eiseniibacteriota bacterium</name>
    <dbReference type="NCBI Taxonomy" id="2212470"/>
    <lineage>
        <taxon>Bacteria</taxon>
        <taxon>Candidatus Eiseniibacteriota</taxon>
    </lineage>
</organism>
<sequence>MKRRTMKGVTLSALLALCLVWLGCGSSSTGPEDGDNIYSAVKDFYHRFDVTGQTGLRVEAISGTVTVKGVAGSDSVVIKGVMRVRAPSQEDADARLAGLDVIAKSVQEEISAETSQPDETEGRSYEVDYEISIPPDMTVLVSSVNGTVTIQDVASELTVSSVNGGVVLDDFEGDASISVVNGTVVGDAVLPQNGQITLAIVNGGIGLEIPRETSADFSARVVNGSINTIDLTFTSVETTPTSITGILGDGEGTVDIIVTNGTILVTGT</sequence>
<feature type="chain" id="PRO_5045297381" description="Adhesin domain-containing protein" evidence="1">
    <location>
        <begin position="30"/>
        <end position="268"/>
    </location>
</feature>
<evidence type="ECO:0000313" key="3">
    <source>
        <dbReference type="Proteomes" id="UP001594288"/>
    </source>
</evidence>
<dbReference type="EMBL" id="JBHPEI010000006">
    <property type="protein sequence ID" value="MFC1799440.1"/>
    <property type="molecule type" value="Genomic_DNA"/>
</dbReference>
<dbReference type="Proteomes" id="UP001594288">
    <property type="component" value="Unassembled WGS sequence"/>
</dbReference>
<evidence type="ECO:0008006" key="4">
    <source>
        <dbReference type="Google" id="ProtNLM"/>
    </source>
</evidence>
<feature type="signal peptide" evidence="1">
    <location>
        <begin position="1"/>
        <end position="29"/>
    </location>
</feature>